<organism evidence="2 3">
    <name type="scientific">Phocaeicola vulgatus str. 3975 RP4</name>
    <dbReference type="NCBI Taxonomy" id="1339352"/>
    <lineage>
        <taxon>Bacteria</taxon>
        <taxon>Pseudomonadati</taxon>
        <taxon>Bacteroidota</taxon>
        <taxon>Bacteroidia</taxon>
        <taxon>Bacteroidales</taxon>
        <taxon>Bacteroidaceae</taxon>
        <taxon>Phocaeicola</taxon>
    </lineage>
</organism>
<keyword evidence="1" id="KW-1133">Transmembrane helix</keyword>
<dbReference type="PATRIC" id="fig|1339352.3.peg.765"/>
<dbReference type="GO" id="GO:0015501">
    <property type="term" value="F:glutamate:sodium symporter activity"/>
    <property type="evidence" value="ECO:0007669"/>
    <property type="project" value="InterPro"/>
</dbReference>
<reference evidence="2 3" key="1">
    <citation type="submission" date="2014-04" db="EMBL/GenBank/DDBJ databases">
        <authorList>
            <person name="Sears C."/>
            <person name="Carroll K."/>
            <person name="Sack B.R."/>
            <person name="Qadri F."/>
            <person name="Myers L.L."/>
            <person name="Chung G.-T."/>
            <person name="Escheverria P."/>
            <person name="Fraser C.M."/>
            <person name="Sadzewicz L."/>
            <person name="Shefchek K.A."/>
            <person name="Tallon L."/>
            <person name="Das S.P."/>
            <person name="Daugherty S."/>
            <person name="Mongodin E.F."/>
        </authorList>
    </citation>
    <scope>NUCLEOTIDE SEQUENCE [LARGE SCALE GENOMIC DNA]</scope>
    <source>
        <strain evidence="2 3">3975 RP4</strain>
    </source>
</reference>
<dbReference type="Proteomes" id="UP000027661">
    <property type="component" value="Unassembled WGS sequence"/>
</dbReference>
<accession>A0A069SLC6</accession>
<sequence length="459" mass="49826">MNAVFFNEYIQTSPRFMTDFTPWTLFVDTGIISVLLLLGKLMRVKIRFIQRLFIPPSLLAGFIGLSLGPHGFGIIPLSTQTGTYAGILIAFIFGALPLISQKAAKGDADNIGSMWAYSQAGMLLQWAFGGLLGLLVLNRIWPLNPAFGITMPSGYCGGHGTAAAIGQAFSQFGYDEILTLAMTAATFGIVAAVIIGLIIIKWGTKKGHTSFLANYDDLPHELQTGLLPGDKRESMGESSCSSISIDPLTFNLIIVAVIALGGYCISKTVSHFMPGFELPVFSCAFVVGIFIKKIFDKTRTSDYVCPQTIGHISGAFTDFLVAFGIASIKISVVIEYIIPLLILLVSGLIATLIYVLVMARKLMKECWFEKAIFTWGWFTGTMAMGIALLRVADPKMRSRCLDNYALAYLFIAPVEISLITFAPVAFLNGYGLVFTGICLAAGLAVLATAYIKGWFIRKQ</sequence>
<feature type="transmembrane region" description="Helical" evidence="1">
    <location>
        <begin position="53"/>
        <end position="75"/>
    </location>
</feature>
<feature type="transmembrane region" description="Helical" evidence="1">
    <location>
        <begin position="177"/>
        <end position="200"/>
    </location>
</feature>
<evidence type="ECO:0000256" key="1">
    <source>
        <dbReference type="SAM" id="Phobius"/>
    </source>
</evidence>
<evidence type="ECO:0000313" key="3">
    <source>
        <dbReference type="Proteomes" id="UP000027661"/>
    </source>
</evidence>
<dbReference type="EMBL" id="JNHM01000012">
    <property type="protein sequence ID" value="KDS55496.1"/>
    <property type="molecule type" value="Genomic_DNA"/>
</dbReference>
<dbReference type="PANTHER" id="PTHR36178">
    <property type="entry name" value="SLR0625 PROTEIN"/>
    <property type="match status" value="1"/>
</dbReference>
<comment type="caution">
    <text evidence="2">The sequence shown here is derived from an EMBL/GenBank/DDBJ whole genome shotgun (WGS) entry which is preliminary data.</text>
</comment>
<feature type="transmembrane region" description="Helical" evidence="1">
    <location>
        <begin position="371"/>
        <end position="392"/>
    </location>
</feature>
<proteinExistence type="predicted"/>
<keyword evidence="1" id="KW-0812">Transmembrane</keyword>
<protein>
    <submittedName>
        <fullName evidence="2">Sodium/glutamate symporter family protein</fullName>
    </submittedName>
</protein>
<dbReference type="InterPro" id="IPR004445">
    <property type="entry name" value="GltS"/>
</dbReference>
<feature type="transmembrane region" description="Helical" evidence="1">
    <location>
        <begin position="120"/>
        <end position="141"/>
    </location>
</feature>
<feature type="transmembrane region" description="Helical" evidence="1">
    <location>
        <begin position="272"/>
        <end position="291"/>
    </location>
</feature>
<dbReference type="GO" id="GO:0016020">
    <property type="term" value="C:membrane"/>
    <property type="evidence" value="ECO:0007669"/>
    <property type="project" value="InterPro"/>
</dbReference>
<gene>
    <name evidence="2" type="ORF">M099_0791</name>
</gene>
<dbReference type="PANTHER" id="PTHR36178:SF1">
    <property type="entry name" value="SODIUM_GLUTAMATE SYMPORTER"/>
    <property type="match status" value="1"/>
</dbReference>
<feature type="transmembrane region" description="Helical" evidence="1">
    <location>
        <begin position="81"/>
        <end position="99"/>
    </location>
</feature>
<dbReference type="GO" id="GO:0015813">
    <property type="term" value="P:L-glutamate transmembrane transport"/>
    <property type="evidence" value="ECO:0007669"/>
    <property type="project" value="InterPro"/>
</dbReference>
<feature type="transmembrane region" description="Helical" evidence="1">
    <location>
        <begin position="432"/>
        <end position="451"/>
    </location>
</feature>
<dbReference type="Pfam" id="PF03616">
    <property type="entry name" value="Glt_symporter"/>
    <property type="match status" value="1"/>
</dbReference>
<name>A0A069SLC6_PHOVU</name>
<feature type="transmembrane region" description="Helical" evidence="1">
    <location>
        <begin position="404"/>
        <end position="426"/>
    </location>
</feature>
<dbReference type="GeneID" id="5303481"/>
<feature type="transmembrane region" description="Helical" evidence="1">
    <location>
        <begin position="336"/>
        <end position="359"/>
    </location>
</feature>
<keyword evidence="1" id="KW-0472">Membrane</keyword>
<dbReference type="RefSeq" id="WP_005847452.1">
    <property type="nucleotide sequence ID" value="NZ_JNHM01000012.1"/>
</dbReference>
<feature type="transmembrane region" description="Helical" evidence="1">
    <location>
        <begin position="20"/>
        <end position="41"/>
    </location>
</feature>
<dbReference type="AlphaFoldDB" id="A0A069SLC6"/>
<feature type="transmembrane region" description="Helical" evidence="1">
    <location>
        <begin position="248"/>
        <end position="266"/>
    </location>
</feature>
<evidence type="ECO:0000313" key="2">
    <source>
        <dbReference type="EMBL" id="KDS55496.1"/>
    </source>
</evidence>